<dbReference type="PANTHER" id="PTHR21310">
    <property type="entry name" value="AMINOGLYCOSIDE PHOSPHOTRANSFERASE-RELATED-RELATED"/>
    <property type="match status" value="1"/>
</dbReference>
<dbReference type="PANTHER" id="PTHR21310:SF15">
    <property type="entry name" value="AMINOGLYCOSIDE PHOSPHOTRANSFERASE DOMAIN-CONTAINING PROTEIN"/>
    <property type="match status" value="1"/>
</dbReference>
<dbReference type="InterPro" id="IPR051678">
    <property type="entry name" value="AGP_Transferase"/>
</dbReference>
<dbReference type="AlphaFoldDB" id="A0A9W8NFY2"/>
<dbReference type="InterPro" id="IPR011009">
    <property type="entry name" value="Kinase-like_dom_sf"/>
</dbReference>
<feature type="compositionally biased region" description="Polar residues" evidence="1">
    <location>
        <begin position="26"/>
        <end position="36"/>
    </location>
</feature>
<evidence type="ECO:0000313" key="4">
    <source>
        <dbReference type="Proteomes" id="UP001148614"/>
    </source>
</evidence>
<dbReference type="Gene3D" id="3.30.200.20">
    <property type="entry name" value="Phosphorylase Kinase, domain 1"/>
    <property type="match status" value="1"/>
</dbReference>
<reference evidence="3" key="1">
    <citation type="submission" date="2022-07" db="EMBL/GenBank/DDBJ databases">
        <title>Genome Sequence of Xylaria arbuscula.</title>
        <authorList>
            <person name="Buettner E."/>
        </authorList>
    </citation>
    <scope>NUCLEOTIDE SEQUENCE</scope>
    <source>
        <strain evidence="3">VT107</strain>
    </source>
</reference>
<accession>A0A9W8NFY2</accession>
<feature type="compositionally biased region" description="Low complexity" evidence="1">
    <location>
        <begin position="7"/>
        <end position="25"/>
    </location>
</feature>
<dbReference type="VEuPathDB" id="FungiDB:F4678DRAFT_472976"/>
<dbReference type="EMBL" id="JANPWZ010000686">
    <property type="protein sequence ID" value="KAJ3573390.1"/>
    <property type="molecule type" value="Genomic_DNA"/>
</dbReference>
<evidence type="ECO:0000259" key="2">
    <source>
        <dbReference type="Pfam" id="PF01636"/>
    </source>
</evidence>
<gene>
    <name evidence="3" type="ORF">NPX13_g4721</name>
</gene>
<proteinExistence type="predicted"/>
<keyword evidence="4" id="KW-1185">Reference proteome</keyword>
<name>A0A9W8NFY2_9PEZI</name>
<evidence type="ECO:0000256" key="1">
    <source>
        <dbReference type="SAM" id="MobiDB-lite"/>
    </source>
</evidence>
<dbReference type="Pfam" id="PF01636">
    <property type="entry name" value="APH"/>
    <property type="match status" value="1"/>
</dbReference>
<dbReference type="InterPro" id="IPR002575">
    <property type="entry name" value="Aminoglycoside_PTrfase"/>
</dbReference>
<sequence>MCERSQSPCSDTASDSASDTTVAPSNFISTNSSFSQPDDHDAQPDSGEVIGSDLWDSPEDDDPDSEIRKAARKFFDAIDWQALASIASSHRGGMHCSYADGSKFSCGQFNMVRRLDFTDGVRWVARVRLSNEATPAPLARYDSRRAFEIEVASMKFLKSKSKIPVPEVFAYSHECSNQIGAPYMLIEYIKGTTAADLSFLQGSEPAMFGTPDQDQKFRQQMAKIQAQMLTFKFPKIGSLYYDEGTGSFYIGPDIETGKGPWISSSDYYRDLAEHLVTDALLNCPKFSTENNSFVAPTLLNHLMNIYCQGSSGPYTLTNRDFGPHNILVDNDFNIVGVIDFDGVFAAPTEVAAQYPTLSNMSLEPPGVEVTNPYSLQRIELEKPQLARYKEWLMEYEAQLNNGNTTISSLLGSRGAIVYAGFERCSQYSSYSSENWFTSALFMLKEYATNQRSE</sequence>
<evidence type="ECO:0000313" key="3">
    <source>
        <dbReference type="EMBL" id="KAJ3573390.1"/>
    </source>
</evidence>
<organism evidence="3 4">
    <name type="scientific">Xylaria arbuscula</name>
    <dbReference type="NCBI Taxonomy" id="114810"/>
    <lineage>
        <taxon>Eukaryota</taxon>
        <taxon>Fungi</taxon>
        <taxon>Dikarya</taxon>
        <taxon>Ascomycota</taxon>
        <taxon>Pezizomycotina</taxon>
        <taxon>Sordariomycetes</taxon>
        <taxon>Xylariomycetidae</taxon>
        <taxon>Xylariales</taxon>
        <taxon>Xylariaceae</taxon>
        <taxon>Xylaria</taxon>
    </lineage>
</organism>
<feature type="region of interest" description="Disordered" evidence="1">
    <location>
        <begin position="1"/>
        <end position="65"/>
    </location>
</feature>
<dbReference type="SUPFAM" id="SSF56112">
    <property type="entry name" value="Protein kinase-like (PK-like)"/>
    <property type="match status" value="1"/>
</dbReference>
<feature type="domain" description="Aminoglycoside phosphotransferase" evidence="2">
    <location>
        <begin position="120"/>
        <end position="342"/>
    </location>
</feature>
<dbReference type="Proteomes" id="UP001148614">
    <property type="component" value="Unassembled WGS sequence"/>
</dbReference>
<protein>
    <recommendedName>
        <fullName evidence="2">Aminoglycoside phosphotransferase domain-containing protein</fullName>
    </recommendedName>
</protein>
<comment type="caution">
    <text evidence="3">The sequence shown here is derived from an EMBL/GenBank/DDBJ whole genome shotgun (WGS) entry which is preliminary data.</text>
</comment>